<dbReference type="PANTHER" id="PTHR33992:SF1">
    <property type="entry name" value="RIBONUCLEASE P PROTEIN COMPONENT"/>
    <property type="match status" value="1"/>
</dbReference>
<dbReference type="AlphaFoldDB" id="A0A1H7LWM6"/>
<protein>
    <recommendedName>
        <fullName evidence="6 7">Ribonuclease P protein component</fullName>
        <shortName evidence="6">RNase P protein</shortName>
        <shortName evidence="6">RNaseP protein</shortName>
        <ecNumber evidence="6 7">3.1.26.5</ecNumber>
    </recommendedName>
    <alternativeName>
        <fullName evidence="6">Protein C5</fullName>
    </alternativeName>
</protein>
<comment type="function">
    <text evidence="6">RNaseP catalyzes the removal of the 5'-leader sequence from pre-tRNA to produce the mature 5'-terminus. It can also cleave other RNA substrates such as 4.5S RNA. The protein component plays an auxiliary but essential role in vivo by binding to the 5'-leader sequence and broadening the substrate specificity of the ribozyme.</text>
</comment>
<evidence type="ECO:0000313" key="8">
    <source>
        <dbReference type="EMBL" id="SEL03334.1"/>
    </source>
</evidence>
<evidence type="ECO:0000256" key="3">
    <source>
        <dbReference type="ARBA" id="ARBA00022759"/>
    </source>
</evidence>
<keyword evidence="1 6" id="KW-0819">tRNA processing</keyword>
<dbReference type="InterPro" id="IPR020568">
    <property type="entry name" value="Ribosomal_Su5_D2-typ_SF"/>
</dbReference>
<dbReference type="InterPro" id="IPR000100">
    <property type="entry name" value="RNase_P"/>
</dbReference>
<dbReference type="GO" id="GO:0001682">
    <property type="term" value="P:tRNA 5'-leader removal"/>
    <property type="evidence" value="ECO:0007669"/>
    <property type="project" value="UniProtKB-UniRule"/>
</dbReference>
<dbReference type="SUPFAM" id="SSF54211">
    <property type="entry name" value="Ribosomal protein S5 domain 2-like"/>
    <property type="match status" value="1"/>
</dbReference>
<comment type="subunit">
    <text evidence="6">Consists of a catalytic RNA component (M1 or rnpB) and a protein subunit.</text>
</comment>
<dbReference type="Pfam" id="PF00825">
    <property type="entry name" value="Ribonuclease_P"/>
    <property type="match status" value="1"/>
</dbReference>
<dbReference type="EMBL" id="FOAP01000003">
    <property type="protein sequence ID" value="SEL03334.1"/>
    <property type="molecule type" value="Genomic_DNA"/>
</dbReference>
<evidence type="ECO:0000256" key="6">
    <source>
        <dbReference type="HAMAP-Rule" id="MF_00227"/>
    </source>
</evidence>
<dbReference type="Gene3D" id="3.30.230.10">
    <property type="match status" value="1"/>
</dbReference>
<dbReference type="GO" id="GO:0004526">
    <property type="term" value="F:ribonuclease P activity"/>
    <property type="evidence" value="ECO:0007669"/>
    <property type="project" value="UniProtKB-UniRule"/>
</dbReference>
<dbReference type="NCBIfam" id="TIGR00188">
    <property type="entry name" value="rnpA"/>
    <property type="match status" value="1"/>
</dbReference>
<comment type="similarity">
    <text evidence="6">Belongs to the RnpA family.</text>
</comment>
<reference evidence="9" key="1">
    <citation type="submission" date="2016-10" db="EMBL/GenBank/DDBJ databases">
        <authorList>
            <person name="Varghese N."/>
            <person name="Submissions S."/>
        </authorList>
    </citation>
    <scope>NUCLEOTIDE SEQUENCE [LARGE SCALE GENOMIC DNA]</scope>
    <source>
        <strain evidence="9">DSM 17044</strain>
    </source>
</reference>
<keyword evidence="5 6" id="KW-0694">RNA-binding</keyword>
<dbReference type="GO" id="GO:0042781">
    <property type="term" value="F:3'-tRNA processing endoribonuclease activity"/>
    <property type="evidence" value="ECO:0007669"/>
    <property type="project" value="TreeGrafter"/>
</dbReference>
<evidence type="ECO:0000313" key="9">
    <source>
        <dbReference type="Proteomes" id="UP000182719"/>
    </source>
</evidence>
<proteinExistence type="inferred from homology"/>
<sequence>MTAEGSGPPSRDERFPKTLRLLRRHEFLQVQGGGQKVSSDCLLALVKRNGRAQTRLGLTISSKVGNAVVRVRLRRILRECFRKRRSQWPPGLDVVLVVRASANEAAFAELSRAFDGVTRKLQRLFPAASGGGPS</sequence>
<dbReference type="RefSeq" id="WP_075005946.1">
    <property type="nucleotide sequence ID" value="NZ_FOAP01000003.1"/>
</dbReference>
<dbReference type="HAMAP" id="MF_00227">
    <property type="entry name" value="RNase_P"/>
    <property type="match status" value="1"/>
</dbReference>
<dbReference type="PANTHER" id="PTHR33992">
    <property type="entry name" value="RIBONUCLEASE P PROTEIN COMPONENT"/>
    <property type="match status" value="1"/>
</dbReference>
<dbReference type="InterPro" id="IPR014721">
    <property type="entry name" value="Ribsml_uS5_D2-typ_fold_subgr"/>
</dbReference>
<dbReference type="GO" id="GO:0030677">
    <property type="term" value="C:ribonuclease P complex"/>
    <property type="evidence" value="ECO:0007669"/>
    <property type="project" value="TreeGrafter"/>
</dbReference>
<accession>A0A1H7LWM6</accession>
<organism evidence="8 9">
    <name type="scientific">Stigmatella aurantiaca</name>
    <dbReference type="NCBI Taxonomy" id="41"/>
    <lineage>
        <taxon>Bacteria</taxon>
        <taxon>Pseudomonadati</taxon>
        <taxon>Myxococcota</taxon>
        <taxon>Myxococcia</taxon>
        <taxon>Myxococcales</taxon>
        <taxon>Cystobacterineae</taxon>
        <taxon>Archangiaceae</taxon>
        <taxon>Stigmatella</taxon>
    </lineage>
</organism>
<keyword evidence="9" id="KW-1185">Reference proteome</keyword>
<evidence type="ECO:0000256" key="2">
    <source>
        <dbReference type="ARBA" id="ARBA00022722"/>
    </source>
</evidence>
<name>A0A1H7LWM6_STIAU</name>
<dbReference type="OrthoDB" id="5515196at2"/>
<keyword evidence="2 6" id="KW-0540">Nuclease</keyword>
<keyword evidence="4 6" id="KW-0378">Hydrolase</keyword>
<dbReference type="EC" id="3.1.26.5" evidence="6 7"/>
<evidence type="ECO:0000256" key="7">
    <source>
        <dbReference type="NCBIfam" id="TIGR00188"/>
    </source>
</evidence>
<gene>
    <name evidence="6" type="primary">rnpA</name>
    <name evidence="8" type="ORF">SAMN05444354_103361</name>
</gene>
<keyword evidence="3 6" id="KW-0255">Endonuclease</keyword>
<comment type="catalytic activity">
    <reaction evidence="6">
        <text>Endonucleolytic cleavage of RNA, removing 5'-extranucleotides from tRNA precursor.</text>
        <dbReference type="EC" id="3.1.26.5"/>
    </reaction>
</comment>
<evidence type="ECO:0000256" key="5">
    <source>
        <dbReference type="ARBA" id="ARBA00022884"/>
    </source>
</evidence>
<dbReference type="Proteomes" id="UP000182719">
    <property type="component" value="Unassembled WGS sequence"/>
</dbReference>
<evidence type="ECO:0000256" key="4">
    <source>
        <dbReference type="ARBA" id="ARBA00022801"/>
    </source>
</evidence>
<dbReference type="GO" id="GO:0000049">
    <property type="term" value="F:tRNA binding"/>
    <property type="evidence" value="ECO:0007669"/>
    <property type="project" value="UniProtKB-UniRule"/>
</dbReference>
<evidence type="ECO:0000256" key="1">
    <source>
        <dbReference type="ARBA" id="ARBA00022694"/>
    </source>
</evidence>